<sequence>VAVILCEQKFRPYKQRNHSPAQWITVCPRGRTARVSRRWKRENKEQNVKLTEILELLVSAGYFRTRIKGFSLFGKVIGGMTKCIIPLANDPSHKNREMDDYINSHPISQFQKSLPQDHDFINLPRLPDTGLARGRMLTGVLYSLCDQQGPGNLKWLRIAWGFLEGLLTAVMLNVTPVPETHRQPVAALPENIKPDPDAHGLLLPYASKDREVDTEVSALLEERYQNVDKFKLIQKEFEGLESTLMEARLKNKLSEIDKLETFRKGINKEKPKRLEQVDITRNGQSLEGTSKLIQLPAATSKTAFKAHQKSEEQLQTALKRCFRWKFSSSGSIKLLSQEAKEWIERFGMIKKVRSLLKKRVQPAVHEDNVDDHIGVKSGVQNLMGSYVQSLKREFHQLKFNEREKVRCKVEEDLQPSQYLAVNLTVHLDA</sequence>
<protein>
    <recommendedName>
        <fullName evidence="1">CCDC93 N-terminal domain-containing protein</fullName>
    </recommendedName>
</protein>
<dbReference type="Pfam" id="PF21673">
    <property type="entry name" value="CCDC93_N"/>
    <property type="match status" value="1"/>
</dbReference>
<dbReference type="EMBL" id="JACDTQ010003506">
    <property type="protein sequence ID" value="KAF5914025.1"/>
    <property type="molecule type" value="Genomic_DNA"/>
</dbReference>
<dbReference type="AlphaFoldDB" id="A0A7J7EE10"/>
<keyword evidence="3" id="KW-1185">Reference proteome</keyword>
<dbReference type="InterPro" id="IPR048747">
    <property type="entry name" value="CCDC93_N"/>
</dbReference>
<comment type="caution">
    <text evidence="2">The sequence shown here is derived from an EMBL/GenBank/DDBJ whole genome shotgun (WGS) entry which is preliminary data.</text>
</comment>
<dbReference type="Proteomes" id="UP000551758">
    <property type="component" value="Unassembled WGS sequence"/>
</dbReference>
<evidence type="ECO:0000313" key="2">
    <source>
        <dbReference type="EMBL" id="KAF5914025.1"/>
    </source>
</evidence>
<feature type="non-terminal residue" evidence="2">
    <location>
        <position position="429"/>
    </location>
</feature>
<evidence type="ECO:0000259" key="1">
    <source>
        <dbReference type="Pfam" id="PF21673"/>
    </source>
</evidence>
<dbReference type="InterPro" id="IPR039116">
    <property type="entry name" value="CCDC93"/>
</dbReference>
<accession>A0A7J7EE10</accession>
<organism evidence="2 3">
    <name type="scientific">Diceros bicornis minor</name>
    <name type="common">South-central black rhinoceros</name>
    <dbReference type="NCBI Taxonomy" id="77932"/>
    <lineage>
        <taxon>Eukaryota</taxon>
        <taxon>Metazoa</taxon>
        <taxon>Chordata</taxon>
        <taxon>Craniata</taxon>
        <taxon>Vertebrata</taxon>
        <taxon>Euteleostomi</taxon>
        <taxon>Mammalia</taxon>
        <taxon>Eutheria</taxon>
        <taxon>Laurasiatheria</taxon>
        <taxon>Perissodactyla</taxon>
        <taxon>Rhinocerotidae</taxon>
        <taxon>Diceros</taxon>
    </lineage>
</organism>
<dbReference type="PANTHER" id="PTHR16441:SF0">
    <property type="entry name" value="COILED-COIL DOMAIN-CONTAINING PROTEIN 93"/>
    <property type="match status" value="1"/>
</dbReference>
<proteinExistence type="predicted"/>
<name>A0A7J7EE10_DICBM</name>
<feature type="domain" description="CCDC93 N-terminal" evidence="1">
    <location>
        <begin position="45"/>
        <end position="90"/>
    </location>
</feature>
<gene>
    <name evidence="2" type="ORF">HPG69_010183</name>
</gene>
<evidence type="ECO:0000313" key="3">
    <source>
        <dbReference type="Proteomes" id="UP000551758"/>
    </source>
</evidence>
<dbReference type="PANTHER" id="PTHR16441">
    <property type="entry name" value="FIDIPIDINE"/>
    <property type="match status" value="1"/>
</dbReference>
<reference evidence="2 3" key="1">
    <citation type="journal article" date="2020" name="Mol. Biol. Evol.">
        <title>Interspecific Gene Flow and the Evolution of Specialization in Black and White Rhinoceros.</title>
        <authorList>
            <person name="Moodley Y."/>
            <person name="Westbury M.V."/>
            <person name="Russo I.M."/>
            <person name="Gopalakrishnan S."/>
            <person name="Rakotoarivelo A."/>
            <person name="Olsen R.A."/>
            <person name="Prost S."/>
            <person name="Tunstall T."/>
            <person name="Ryder O.A."/>
            <person name="Dalen L."/>
            <person name="Bruford M.W."/>
        </authorList>
    </citation>
    <scope>NUCLEOTIDE SEQUENCE [LARGE SCALE GENOMIC DNA]</scope>
    <source>
        <strain evidence="2">SBR-YM</strain>
        <tissue evidence="2">Skin</tissue>
    </source>
</reference>
<dbReference type="GO" id="GO:0006893">
    <property type="term" value="P:Golgi to plasma membrane transport"/>
    <property type="evidence" value="ECO:0007669"/>
    <property type="project" value="TreeGrafter"/>
</dbReference>